<dbReference type="Proteomes" id="UP001221558">
    <property type="component" value="Chromosome"/>
</dbReference>
<organism evidence="1 2">
    <name type="scientific">Sphingobacterium oryzagri</name>
    <dbReference type="NCBI Taxonomy" id="3025669"/>
    <lineage>
        <taxon>Bacteria</taxon>
        <taxon>Pseudomonadati</taxon>
        <taxon>Bacteroidota</taxon>
        <taxon>Sphingobacteriia</taxon>
        <taxon>Sphingobacteriales</taxon>
        <taxon>Sphingobacteriaceae</taxon>
        <taxon>Sphingobacterium</taxon>
    </lineage>
</organism>
<dbReference type="RefSeq" id="WP_274267917.1">
    <property type="nucleotide sequence ID" value="NZ_CP117880.1"/>
</dbReference>
<dbReference type="Pfam" id="PF16132">
    <property type="entry name" value="DUF4843"/>
    <property type="match status" value="1"/>
</dbReference>
<gene>
    <name evidence="1" type="ORF">PQ465_02125</name>
</gene>
<name>A0ABY7WLJ4_9SPHI</name>
<keyword evidence="2" id="KW-1185">Reference proteome</keyword>
<dbReference type="EMBL" id="CP117880">
    <property type="protein sequence ID" value="WDF69190.1"/>
    <property type="molecule type" value="Genomic_DNA"/>
</dbReference>
<proteinExistence type="predicted"/>
<protein>
    <submittedName>
        <fullName evidence="1">DUF4843 domain-containing protein</fullName>
    </submittedName>
</protein>
<accession>A0ABY7WLJ4</accession>
<sequence length="256" mass="28849">MKKFILHSIILSLFFTACKRAEIDSYSGVDNIHIAPSMQLPNIISDTVTYTSKSSNTNYLDVPIVIQSQGRVMDINRPYLLTTFSSDNSAIAGTDYRFLQDTLEIAAGTYTDTIYFRLFKNPTGANTTKTVTLQLEPNAHFATAYAWHYDDAGHQIASRIRNTVVFGDFALEPLYWRHYRTNILGAFSGRKVDLLVTVGGLEEHRVYILGERPSYTEQELLIAAWDVQDYLNEQRLLGNIMTDENGQVIIMGASAQ</sequence>
<evidence type="ECO:0000313" key="2">
    <source>
        <dbReference type="Proteomes" id="UP001221558"/>
    </source>
</evidence>
<dbReference type="InterPro" id="IPR032299">
    <property type="entry name" value="DUF4843"/>
</dbReference>
<reference evidence="1 2" key="1">
    <citation type="submission" date="2023-02" db="EMBL/GenBank/DDBJ databases">
        <title>Genome sequence of Sphingobacterium sp. KACC 22765.</title>
        <authorList>
            <person name="Kim S."/>
            <person name="Heo J."/>
            <person name="Kwon S.-W."/>
        </authorList>
    </citation>
    <scope>NUCLEOTIDE SEQUENCE [LARGE SCALE GENOMIC DNA]</scope>
    <source>
        <strain evidence="1 2">KACC 22765</strain>
    </source>
</reference>
<dbReference type="PROSITE" id="PS51257">
    <property type="entry name" value="PROKAR_LIPOPROTEIN"/>
    <property type="match status" value="1"/>
</dbReference>
<evidence type="ECO:0000313" key="1">
    <source>
        <dbReference type="EMBL" id="WDF69190.1"/>
    </source>
</evidence>